<protein>
    <submittedName>
        <fullName evidence="1">Uncharacterized protein</fullName>
    </submittedName>
</protein>
<dbReference type="EMBL" id="JAACJJ010000015">
    <property type="protein sequence ID" value="KAF5325545.1"/>
    <property type="molecule type" value="Genomic_DNA"/>
</dbReference>
<name>A0A8H5BLS5_9AGAR</name>
<evidence type="ECO:0000313" key="1">
    <source>
        <dbReference type="EMBL" id="KAF5325545.1"/>
    </source>
</evidence>
<dbReference type="Proteomes" id="UP000567179">
    <property type="component" value="Unassembled WGS sequence"/>
</dbReference>
<organism evidence="1 2">
    <name type="scientific">Psilocybe cf. subviscida</name>
    <dbReference type="NCBI Taxonomy" id="2480587"/>
    <lineage>
        <taxon>Eukaryota</taxon>
        <taxon>Fungi</taxon>
        <taxon>Dikarya</taxon>
        <taxon>Basidiomycota</taxon>
        <taxon>Agaricomycotina</taxon>
        <taxon>Agaricomycetes</taxon>
        <taxon>Agaricomycetidae</taxon>
        <taxon>Agaricales</taxon>
        <taxon>Agaricineae</taxon>
        <taxon>Strophariaceae</taxon>
        <taxon>Psilocybe</taxon>
    </lineage>
</organism>
<comment type="caution">
    <text evidence="1">The sequence shown here is derived from an EMBL/GenBank/DDBJ whole genome shotgun (WGS) entry which is preliminary data.</text>
</comment>
<proteinExistence type="predicted"/>
<reference evidence="1 2" key="1">
    <citation type="journal article" date="2020" name="ISME J.">
        <title>Uncovering the hidden diversity of litter-decomposition mechanisms in mushroom-forming fungi.</title>
        <authorList>
            <person name="Floudas D."/>
            <person name="Bentzer J."/>
            <person name="Ahren D."/>
            <person name="Johansson T."/>
            <person name="Persson P."/>
            <person name="Tunlid A."/>
        </authorList>
    </citation>
    <scope>NUCLEOTIDE SEQUENCE [LARGE SCALE GENOMIC DNA]</scope>
    <source>
        <strain evidence="1 2">CBS 101986</strain>
    </source>
</reference>
<evidence type="ECO:0000313" key="2">
    <source>
        <dbReference type="Proteomes" id="UP000567179"/>
    </source>
</evidence>
<keyword evidence="2" id="KW-1185">Reference proteome</keyword>
<gene>
    <name evidence="1" type="ORF">D9619_009856</name>
</gene>
<sequence length="153" mass="16438">MAVFNLNPAHLRADSSLNSSPTSSRSYSRSIHLSPVMASSLVIGAQPHRCPFQTTLGDAFLHGANYLSPGVSSPRSDRIILSMMPSTPHNSYLFLTPPSIATTHYTSAHPPSTSHTHNHLDTLPPLPSSTLIPPPPPLHHPILPPATFLSFPT</sequence>
<dbReference type="AlphaFoldDB" id="A0A8H5BLS5"/>
<accession>A0A8H5BLS5</accession>